<dbReference type="InterPro" id="IPR000953">
    <property type="entry name" value="Chromo/chromo_shadow_dom"/>
</dbReference>
<dbReference type="InterPro" id="IPR023780">
    <property type="entry name" value="Chromo_domain"/>
</dbReference>
<evidence type="ECO:0000256" key="3">
    <source>
        <dbReference type="ARBA" id="ARBA00022771"/>
    </source>
</evidence>
<dbReference type="InterPro" id="IPR016197">
    <property type="entry name" value="Chromo-like_dom_sf"/>
</dbReference>
<evidence type="ECO:0000256" key="2">
    <source>
        <dbReference type="ARBA" id="ARBA00022741"/>
    </source>
</evidence>
<keyword evidence="4" id="KW-0862">Zinc</keyword>
<dbReference type="Gene3D" id="2.40.50.40">
    <property type="match status" value="2"/>
</dbReference>
<keyword evidence="10" id="KW-1185">Reference proteome</keyword>
<dbReference type="Pfam" id="PF00385">
    <property type="entry name" value="Chromo"/>
    <property type="match status" value="2"/>
</dbReference>
<evidence type="ECO:0000256" key="6">
    <source>
        <dbReference type="ARBA" id="ARBA00023242"/>
    </source>
</evidence>
<dbReference type="Proteomes" id="UP000822688">
    <property type="component" value="Chromosome V"/>
</dbReference>
<dbReference type="GO" id="GO:0005634">
    <property type="term" value="C:nucleus"/>
    <property type="evidence" value="ECO:0007669"/>
    <property type="project" value="TreeGrafter"/>
</dbReference>
<comment type="caution">
    <text evidence="9">The sequence shown here is derived from an EMBL/GenBank/DDBJ whole genome shotgun (WGS) entry which is preliminary data.</text>
</comment>
<evidence type="ECO:0000313" key="10">
    <source>
        <dbReference type="Proteomes" id="UP000822688"/>
    </source>
</evidence>
<dbReference type="PROSITE" id="PS50013">
    <property type="entry name" value="CHROMO_2"/>
    <property type="match status" value="2"/>
</dbReference>
<organism evidence="9 10">
    <name type="scientific">Ceratodon purpureus</name>
    <name type="common">Fire moss</name>
    <name type="synonym">Dicranum purpureum</name>
    <dbReference type="NCBI Taxonomy" id="3225"/>
    <lineage>
        <taxon>Eukaryota</taxon>
        <taxon>Viridiplantae</taxon>
        <taxon>Streptophyta</taxon>
        <taxon>Embryophyta</taxon>
        <taxon>Bryophyta</taxon>
        <taxon>Bryophytina</taxon>
        <taxon>Bryopsida</taxon>
        <taxon>Dicranidae</taxon>
        <taxon>Pseudoditrichales</taxon>
        <taxon>Ditrichaceae</taxon>
        <taxon>Ceratodon</taxon>
    </lineage>
</organism>
<dbReference type="GO" id="GO:0042393">
    <property type="term" value="F:histone binding"/>
    <property type="evidence" value="ECO:0007669"/>
    <property type="project" value="TreeGrafter"/>
</dbReference>
<dbReference type="PANTHER" id="PTHR45623">
    <property type="entry name" value="CHROMODOMAIN-HELICASE-DNA-BINDING PROTEIN 3-RELATED-RELATED"/>
    <property type="match status" value="1"/>
</dbReference>
<dbReference type="GO" id="GO:0005524">
    <property type="term" value="F:ATP binding"/>
    <property type="evidence" value="ECO:0007669"/>
    <property type="project" value="UniProtKB-KW"/>
</dbReference>
<dbReference type="GO" id="GO:0140658">
    <property type="term" value="F:ATP-dependent chromatin remodeler activity"/>
    <property type="evidence" value="ECO:0007669"/>
    <property type="project" value="TreeGrafter"/>
</dbReference>
<dbReference type="GO" id="GO:0000785">
    <property type="term" value="C:chromatin"/>
    <property type="evidence" value="ECO:0007669"/>
    <property type="project" value="TreeGrafter"/>
</dbReference>
<evidence type="ECO:0000256" key="1">
    <source>
        <dbReference type="ARBA" id="ARBA00022723"/>
    </source>
</evidence>
<dbReference type="InterPro" id="IPR013083">
    <property type="entry name" value="Znf_RING/FYVE/PHD"/>
</dbReference>
<feature type="domain" description="Chromo" evidence="8">
    <location>
        <begin position="234"/>
        <end position="287"/>
    </location>
</feature>
<feature type="region of interest" description="Disordered" evidence="7">
    <location>
        <begin position="116"/>
        <end position="158"/>
    </location>
</feature>
<dbReference type="EMBL" id="CM026426">
    <property type="protein sequence ID" value="KAG0571717.1"/>
    <property type="molecule type" value="Genomic_DNA"/>
</dbReference>
<dbReference type="GO" id="GO:0003677">
    <property type="term" value="F:DNA binding"/>
    <property type="evidence" value="ECO:0007669"/>
    <property type="project" value="TreeGrafter"/>
</dbReference>
<dbReference type="GO" id="GO:0008270">
    <property type="term" value="F:zinc ion binding"/>
    <property type="evidence" value="ECO:0007669"/>
    <property type="project" value="UniProtKB-KW"/>
</dbReference>
<dbReference type="SUPFAM" id="SSF54160">
    <property type="entry name" value="Chromo domain-like"/>
    <property type="match status" value="2"/>
</dbReference>
<accession>A0A8T0HLM0</accession>
<gene>
    <name evidence="9" type="ORF">KC19_VG036500</name>
</gene>
<dbReference type="PANTHER" id="PTHR45623:SF13">
    <property type="entry name" value="HELICASE PROTEIN MOM1"/>
    <property type="match status" value="1"/>
</dbReference>
<evidence type="ECO:0000256" key="7">
    <source>
        <dbReference type="SAM" id="MobiDB-lite"/>
    </source>
</evidence>
<keyword evidence="2" id="KW-0547">Nucleotide-binding</keyword>
<dbReference type="Pfam" id="PF00628">
    <property type="entry name" value="PHD"/>
    <property type="match status" value="1"/>
</dbReference>
<dbReference type="GO" id="GO:0003682">
    <property type="term" value="F:chromatin binding"/>
    <property type="evidence" value="ECO:0007669"/>
    <property type="project" value="TreeGrafter"/>
</dbReference>
<dbReference type="GO" id="GO:0016887">
    <property type="term" value="F:ATP hydrolysis activity"/>
    <property type="evidence" value="ECO:0007669"/>
    <property type="project" value="TreeGrafter"/>
</dbReference>
<name>A0A8T0HLM0_CERPU</name>
<keyword evidence="5" id="KW-0067">ATP-binding</keyword>
<evidence type="ECO:0000259" key="8">
    <source>
        <dbReference type="PROSITE" id="PS50013"/>
    </source>
</evidence>
<reference evidence="9" key="1">
    <citation type="submission" date="2020-06" db="EMBL/GenBank/DDBJ databases">
        <title>WGS assembly of Ceratodon purpureus strain R40.</title>
        <authorList>
            <person name="Carey S.B."/>
            <person name="Jenkins J."/>
            <person name="Shu S."/>
            <person name="Lovell J.T."/>
            <person name="Sreedasyam A."/>
            <person name="Maumus F."/>
            <person name="Tiley G.P."/>
            <person name="Fernandez-Pozo N."/>
            <person name="Barry K."/>
            <person name="Chen C."/>
            <person name="Wang M."/>
            <person name="Lipzen A."/>
            <person name="Daum C."/>
            <person name="Saski C.A."/>
            <person name="Payton A.C."/>
            <person name="Mcbreen J.C."/>
            <person name="Conrad R.E."/>
            <person name="Kollar L.M."/>
            <person name="Olsson S."/>
            <person name="Huttunen S."/>
            <person name="Landis J.B."/>
            <person name="Wickett N.J."/>
            <person name="Johnson M.G."/>
            <person name="Rensing S.A."/>
            <person name="Grimwood J."/>
            <person name="Schmutz J."/>
            <person name="Mcdaniel S.F."/>
        </authorList>
    </citation>
    <scope>NUCLEOTIDE SEQUENCE</scope>
    <source>
        <strain evidence="9">R40</strain>
    </source>
</reference>
<evidence type="ECO:0000313" key="9">
    <source>
        <dbReference type="EMBL" id="KAG0571717.1"/>
    </source>
</evidence>
<keyword evidence="6" id="KW-0539">Nucleus</keyword>
<proteinExistence type="predicted"/>
<keyword evidence="1" id="KW-0479">Metal-binding</keyword>
<feature type="domain" description="Chromo" evidence="8">
    <location>
        <begin position="165"/>
        <end position="215"/>
    </location>
</feature>
<dbReference type="Gene3D" id="3.30.40.10">
    <property type="entry name" value="Zinc/RING finger domain, C3HC4 (zinc finger)"/>
    <property type="match status" value="1"/>
</dbReference>
<evidence type="ECO:0000256" key="4">
    <source>
        <dbReference type="ARBA" id="ARBA00022833"/>
    </source>
</evidence>
<protein>
    <recommendedName>
        <fullName evidence="8">Chromo domain-containing protein</fullName>
    </recommendedName>
</protein>
<sequence length="349" mass="38637">MGNSTSQDAGKPSVVSVLGAKTVIPTVRVFCCLTPILTSEECMVSCIPCVDQRITGRLCDGEGCKVVYHKECLNPPLQTVPAGEWYCPGCEKGKVGKIWSVRKACSVVRSMADARSSDATGSGNLHGDQHNSEDEAQNDVPLGARFGSSSQHPEGAVNETGLVSGSCANVVNTNLKDGSVEYLVQWKSRSHAHDKWVNEKELEKLAPKELARFKKLLHEGQLYHAQEKYDAEWTEPERIIQKRLTRVTRRRPDSPVEKGKISNIQNAEIEWFVKWKGLGYEHCTWEPANAGVLASSRGIELINESEGWKNAAMQRARKESQEERSGLNFRLGVVVFTEVALVGWFLGRV</sequence>
<dbReference type="InterPro" id="IPR019787">
    <property type="entry name" value="Znf_PHD-finger"/>
</dbReference>
<keyword evidence="3" id="KW-0863">Zinc-finger</keyword>
<evidence type="ECO:0000256" key="5">
    <source>
        <dbReference type="ARBA" id="ARBA00022840"/>
    </source>
</evidence>
<dbReference type="SMART" id="SM00298">
    <property type="entry name" value="CHROMO"/>
    <property type="match status" value="2"/>
</dbReference>
<dbReference type="AlphaFoldDB" id="A0A8T0HLM0"/>